<sequence length="799" mass="84612">MRVKTVSMSVNHPASSPRLNEHTFSAVQRAVPDIRAIDIFSGIGTLSREQLCGMIAMTESVDGLSLAVGAVDAVRDRIGLGREETATSLQVTRTHLLNSSIPDASLRFRLLVRISEGLDIPSSPPLSIKHAIKSASALAVRTSERLSPGVRQRRHAEEEPVRGADLKSRIGGAASYIRNSFARMASHSIPMPFPEIVAEELMAFFADTEMVEAAVRNADPEIAKALRKGHESAMAAIATGGGWATFALVVANAGFAPYILAAQASAFIPLVGGPTLVSLLATLVNPLTVMVGVSTIAWLSMGKGAQIVRSQIAARLTVLLSASGSGNRDAGLETFLSDMRILGGLDDGDVFWLQEKDLLALRERTAKLDGWMRSPMPRAAIAPPGRWNVRPTGPDVSDGLFVFGLSAGEMIWHSLAMDPKVLQAADFSRKADLADPLDFAANVHEFTSAGAGIALRGYTAERLVYDRLVADGHAVSFPEASNQQGFDLLVDGAEIQVKCGKSISILSEHFEKNPDIPVIANAALVEAARAHGEPWAPMVTTLPGFDLPTVEDMLSETLGHAADLADPDILEFALSIGLLRGGLEVARGRIPMGDLPAWMMIDGASRGLLGAVGTKVGAWVGLVSIGAAGAIVLAPVFGSAAIMANGTVKNAVQSGLMRDWIARMSAAADDLHGDLTEACDRRIACLQARNIELEANLGGSDLERWMAIRASDDLIAAVEDRLLLETRAPKTEAGCAELLILAADVAPADALALASSHLLQTVLFEKPGLNEVLMGNGGRSVKRFATDLAKAMIRNVNNH</sequence>
<keyword evidence="4" id="KW-1185">Reference proteome</keyword>
<feature type="compositionally biased region" description="Basic and acidic residues" evidence="1">
    <location>
        <begin position="155"/>
        <end position="164"/>
    </location>
</feature>
<feature type="transmembrane region" description="Helical" evidence="2">
    <location>
        <begin position="233"/>
        <end position="256"/>
    </location>
</feature>
<keyword evidence="2" id="KW-0472">Membrane</keyword>
<dbReference type="AlphaFoldDB" id="A0A1M7D8D6"/>
<feature type="transmembrane region" description="Helical" evidence="2">
    <location>
        <begin position="276"/>
        <end position="299"/>
    </location>
</feature>
<evidence type="ECO:0000256" key="1">
    <source>
        <dbReference type="SAM" id="MobiDB-lite"/>
    </source>
</evidence>
<feature type="region of interest" description="Disordered" evidence="1">
    <location>
        <begin position="143"/>
        <end position="164"/>
    </location>
</feature>
<evidence type="ECO:0000256" key="2">
    <source>
        <dbReference type="SAM" id="Phobius"/>
    </source>
</evidence>
<dbReference type="EMBL" id="FRBW01000001">
    <property type="protein sequence ID" value="SHL75439.1"/>
    <property type="molecule type" value="Genomic_DNA"/>
</dbReference>
<protein>
    <submittedName>
        <fullName evidence="3">Uncharacterized protein</fullName>
    </submittedName>
</protein>
<dbReference type="Proteomes" id="UP000186002">
    <property type="component" value="Unassembled WGS sequence"/>
</dbReference>
<name>A0A1M7D8D6_9HYPH</name>
<gene>
    <name evidence="3" type="ORF">SAMN05444272_1396</name>
</gene>
<keyword evidence="2" id="KW-1133">Transmembrane helix</keyword>
<evidence type="ECO:0000313" key="3">
    <source>
        <dbReference type="EMBL" id="SHL75439.1"/>
    </source>
</evidence>
<accession>A0A1M7D8D6</accession>
<reference evidence="3 4" key="1">
    <citation type="submission" date="2016-11" db="EMBL/GenBank/DDBJ databases">
        <authorList>
            <person name="Jaros S."/>
            <person name="Januszkiewicz K."/>
            <person name="Wedrychowicz H."/>
        </authorList>
    </citation>
    <scope>NUCLEOTIDE SEQUENCE [LARGE SCALE GENOMIC DNA]</scope>
    <source>
        <strain evidence="3 4">DSM 22153</strain>
    </source>
</reference>
<proteinExistence type="predicted"/>
<feature type="transmembrane region" description="Helical" evidence="2">
    <location>
        <begin position="616"/>
        <end position="637"/>
    </location>
</feature>
<keyword evidence="2" id="KW-0812">Transmembrane</keyword>
<evidence type="ECO:0000313" key="4">
    <source>
        <dbReference type="Proteomes" id="UP000186002"/>
    </source>
</evidence>
<organism evidence="3 4">
    <name type="scientific">Roseibium suaedae</name>
    <dbReference type="NCBI Taxonomy" id="735517"/>
    <lineage>
        <taxon>Bacteria</taxon>
        <taxon>Pseudomonadati</taxon>
        <taxon>Pseudomonadota</taxon>
        <taxon>Alphaproteobacteria</taxon>
        <taxon>Hyphomicrobiales</taxon>
        <taxon>Stappiaceae</taxon>
        <taxon>Roseibium</taxon>
    </lineage>
</organism>